<keyword evidence="2" id="KW-1185">Reference proteome</keyword>
<evidence type="ECO:0000313" key="2">
    <source>
        <dbReference type="Proteomes" id="UP001054252"/>
    </source>
</evidence>
<comment type="caution">
    <text evidence="1">The sequence shown here is derived from an EMBL/GenBank/DDBJ whole genome shotgun (WGS) entry which is preliminary data.</text>
</comment>
<organism evidence="1 2">
    <name type="scientific">Rubroshorea leprosula</name>
    <dbReference type="NCBI Taxonomy" id="152421"/>
    <lineage>
        <taxon>Eukaryota</taxon>
        <taxon>Viridiplantae</taxon>
        <taxon>Streptophyta</taxon>
        <taxon>Embryophyta</taxon>
        <taxon>Tracheophyta</taxon>
        <taxon>Spermatophyta</taxon>
        <taxon>Magnoliopsida</taxon>
        <taxon>eudicotyledons</taxon>
        <taxon>Gunneridae</taxon>
        <taxon>Pentapetalae</taxon>
        <taxon>rosids</taxon>
        <taxon>malvids</taxon>
        <taxon>Malvales</taxon>
        <taxon>Dipterocarpaceae</taxon>
        <taxon>Rubroshorea</taxon>
    </lineage>
</organism>
<protein>
    <recommendedName>
        <fullName evidence="3">Secreted protein</fullName>
    </recommendedName>
</protein>
<gene>
    <name evidence="1" type="ORF">SLEP1_g43023</name>
</gene>
<evidence type="ECO:0008006" key="3">
    <source>
        <dbReference type="Google" id="ProtNLM"/>
    </source>
</evidence>
<name>A0AAV5LBN9_9ROSI</name>
<sequence length="91" mass="10537">MSLRMVGSPFFFSTLTFGLPLLHHFDKIYCTFLSLRSKSFTPAARNSEQSVEKRFSRPLPLLLQEKKKREKIGHIPFCFHLKVIRGKALAI</sequence>
<dbReference type="EMBL" id="BPVZ01000106">
    <property type="protein sequence ID" value="GKV34666.1"/>
    <property type="molecule type" value="Genomic_DNA"/>
</dbReference>
<dbReference type="AlphaFoldDB" id="A0AAV5LBN9"/>
<proteinExistence type="predicted"/>
<accession>A0AAV5LBN9</accession>
<reference evidence="1 2" key="1">
    <citation type="journal article" date="2021" name="Commun. Biol.">
        <title>The genome of Shorea leprosula (Dipterocarpaceae) highlights the ecological relevance of drought in aseasonal tropical rainforests.</title>
        <authorList>
            <person name="Ng K.K.S."/>
            <person name="Kobayashi M.J."/>
            <person name="Fawcett J.A."/>
            <person name="Hatakeyama M."/>
            <person name="Paape T."/>
            <person name="Ng C.H."/>
            <person name="Ang C.C."/>
            <person name="Tnah L.H."/>
            <person name="Lee C.T."/>
            <person name="Nishiyama T."/>
            <person name="Sese J."/>
            <person name="O'Brien M.J."/>
            <person name="Copetti D."/>
            <person name="Mohd Noor M.I."/>
            <person name="Ong R.C."/>
            <person name="Putra M."/>
            <person name="Sireger I.Z."/>
            <person name="Indrioko S."/>
            <person name="Kosugi Y."/>
            <person name="Izuno A."/>
            <person name="Isagi Y."/>
            <person name="Lee S.L."/>
            <person name="Shimizu K.K."/>
        </authorList>
    </citation>
    <scope>NUCLEOTIDE SEQUENCE [LARGE SCALE GENOMIC DNA]</scope>
    <source>
        <strain evidence="1">214</strain>
    </source>
</reference>
<dbReference type="Proteomes" id="UP001054252">
    <property type="component" value="Unassembled WGS sequence"/>
</dbReference>
<evidence type="ECO:0000313" key="1">
    <source>
        <dbReference type="EMBL" id="GKV34666.1"/>
    </source>
</evidence>